<feature type="non-terminal residue" evidence="9">
    <location>
        <position position="359"/>
    </location>
</feature>
<evidence type="ECO:0000256" key="1">
    <source>
        <dbReference type="ARBA" id="ARBA00000085"/>
    </source>
</evidence>
<protein>
    <recommendedName>
        <fullName evidence="2">histidine kinase</fullName>
        <ecNumber evidence="2">2.7.13.3</ecNumber>
    </recommendedName>
</protein>
<dbReference type="InterPro" id="IPR036097">
    <property type="entry name" value="HisK_dim/P_sf"/>
</dbReference>
<gene>
    <name evidence="9" type="ORF">ENN90_12955</name>
</gene>
<keyword evidence="4" id="KW-0808">Transferase</keyword>
<dbReference type="InterPro" id="IPR005467">
    <property type="entry name" value="His_kinase_dom"/>
</dbReference>
<keyword evidence="3" id="KW-0597">Phosphoprotein</keyword>
<dbReference type="GO" id="GO:0000155">
    <property type="term" value="F:phosphorelay sensor kinase activity"/>
    <property type="evidence" value="ECO:0007669"/>
    <property type="project" value="InterPro"/>
</dbReference>
<dbReference type="SMART" id="SM00388">
    <property type="entry name" value="HisKA"/>
    <property type="match status" value="1"/>
</dbReference>
<evidence type="ECO:0000256" key="6">
    <source>
        <dbReference type="ARBA" id="ARBA00023012"/>
    </source>
</evidence>
<dbReference type="InterPro" id="IPR036890">
    <property type="entry name" value="HATPase_C_sf"/>
</dbReference>
<reference evidence="9" key="1">
    <citation type="journal article" date="2020" name="mSystems">
        <title>Genome- and Community-Level Interaction Insights into Carbon Utilization and Element Cycling Functions of Hydrothermarchaeota in Hydrothermal Sediment.</title>
        <authorList>
            <person name="Zhou Z."/>
            <person name="Liu Y."/>
            <person name="Xu W."/>
            <person name="Pan J."/>
            <person name="Luo Z.H."/>
            <person name="Li M."/>
        </authorList>
    </citation>
    <scope>NUCLEOTIDE SEQUENCE [LARGE SCALE GENOMIC DNA]</scope>
    <source>
        <strain evidence="9">SpSt-1217</strain>
    </source>
</reference>
<sequence>MNMNNTTERGKTGLQRKPVINKPSASHPHFIDNEIDTKLILQSVSDLILVLESNGRFKIVKTAHESRLSNHLLKQKKHSIENSFDEKLALEFRKGVKKCLETGSSRFSFQQNYQDVSEYFDVRMTTTSANKVLAVIGDVTGENRLKQELQLAQTDAENALRSKSEFLANVSHEIRTPLNAILGFSQWLHENSSDIQHREYLTAILQSARSLLNLLNNILDLSKIEAGKLNIDIHPMDYQEVINDIKQVFEQKAEEKSLKLQMTTDASVPDFIYMDELRFYQVIFNLVSNAIKFTKKGFVHISARAEKTDKDDEVNLVIAVEDSGIGIKENKQKYIFDIFTQQSGQANRVYDGTGLGLAI</sequence>
<dbReference type="SUPFAM" id="SSF47384">
    <property type="entry name" value="Homodimeric domain of signal transducing histidine kinase"/>
    <property type="match status" value="1"/>
</dbReference>
<keyword evidence="5" id="KW-0418">Kinase</keyword>
<accession>A0A831PLF6</accession>
<evidence type="ECO:0000259" key="8">
    <source>
        <dbReference type="PROSITE" id="PS50109"/>
    </source>
</evidence>
<proteinExistence type="predicted"/>
<evidence type="ECO:0000256" key="4">
    <source>
        <dbReference type="ARBA" id="ARBA00022679"/>
    </source>
</evidence>
<dbReference type="PANTHER" id="PTHR45339:SF1">
    <property type="entry name" value="HYBRID SIGNAL TRANSDUCTION HISTIDINE KINASE J"/>
    <property type="match status" value="1"/>
</dbReference>
<dbReference type="AlphaFoldDB" id="A0A831PLF6"/>
<dbReference type="Pfam" id="PF02518">
    <property type="entry name" value="HATPase_c"/>
    <property type="match status" value="1"/>
</dbReference>
<evidence type="ECO:0000256" key="5">
    <source>
        <dbReference type="ARBA" id="ARBA00022777"/>
    </source>
</evidence>
<evidence type="ECO:0000256" key="7">
    <source>
        <dbReference type="SAM" id="MobiDB-lite"/>
    </source>
</evidence>
<dbReference type="Gene3D" id="3.30.565.10">
    <property type="entry name" value="Histidine kinase-like ATPase, C-terminal domain"/>
    <property type="match status" value="1"/>
</dbReference>
<dbReference type="Gene3D" id="3.30.450.20">
    <property type="entry name" value="PAS domain"/>
    <property type="match status" value="1"/>
</dbReference>
<name>A0A831PLF6_9BACT</name>
<dbReference type="SUPFAM" id="SSF55874">
    <property type="entry name" value="ATPase domain of HSP90 chaperone/DNA topoisomerase II/histidine kinase"/>
    <property type="match status" value="1"/>
</dbReference>
<evidence type="ECO:0000256" key="3">
    <source>
        <dbReference type="ARBA" id="ARBA00022553"/>
    </source>
</evidence>
<dbReference type="PANTHER" id="PTHR45339">
    <property type="entry name" value="HYBRID SIGNAL TRANSDUCTION HISTIDINE KINASE J"/>
    <property type="match status" value="1"/>
</dbReference>
<dbReference type="InterPro" id="IPR003661">
    <property type="entry name" value="HisK_dim/P_dom"/>
</dbReference>
<dbReference type="Gene3D" id="1.10.287.130">
    <property type="match status" value="1"/>
</dbReference>
<feature type="region of interest" description="Disordered" evidence="7">
    <location>
        <begin position="1"/>
        <end position="26"/>
    </location>
</feature>
<dbReference type="CDD" id="cd00082">
    <property type="entry name" value="HisKA"/>
    <property type="match status" value="1"/>
</dbReference>
<dbReference type="PRINTS" id="PR00344">
    <property type="entry name" value="BCTRLSENSOR"/>
</dbReference>
<dbReference type="PROSITE" id="PS50109">
    <property type="entry name" value="HIS_KIN"/>
    <property type="match status" value="1"/>
</dbReference>
<evidence type="ECO:0000256" key="2">
    <source>
        <dbReference type="ARBA" id="ARBA00012438"/>
    </source>
</evidence>
<dbReference type="InterPro" id="IPR004358">
    <property type="entry name" value="Sig_transdc_His_kin-like_C"/>
</dbReference>
<evidence type="ECO:0000313" key="9">
    <source>
        <dbReference type="EMBL" id="HDR52505.1"/>
    </source>
</evidence>
<comment type="caution">
    <text evidence="9">The sequence shown here is derived from an EMBL/GenBank/DDBJ whole genome shotgun (WGS) entry which is preliminary data.</text>
</comment>
<organism evidence="9">
    <name type="scientific">Mariniphaga anaerophila</name>
    <dbReference type="NCBI Taxonomy" id="1484053"/>
    <lineage>
        <taxon>Bacteria</taxon>
        <taxon>Pseudomonadati</taxon>
        <taxon>Bacteroidota</taxon>
        <taxon>Bacteroidia</taxon>
        <taxon>Marinilabiliales</taxon>
        <taxon>Prolixibacteraceae</taxon>
        <taxon>Mariniphaga</taxon>
    </lineage>
</organism>
<dbReference type="EMBL" id="DSDK01000720">
    <property type="protein sequence ID" value="HDR52505.1"/>
    <property type="molecule type" value="Genomic_DNA"/>
</dbReference>
<comment type="catalytic activity">
    <reaction evidence="1">
        <text>ATP + protein L-histidine = ADP + protein N-phospho-L-histidine.</text>
        <dbReference type="EC" id="2.7.13.3"/>
    </reaction>
</comment>
<dbReference type="FunFam" id="1.10.287.130:FF:000001">
    <property type="entry name" value="Two-component sensor histidine kinase"/>
    <property type="match status" value="1"/>
</dbReference>
<dbReference type="SMART" id="SM00387">
    <property type="entry name" value="HATPase_c"/>
    <property type="match status" value="1"/>
</dbReference>
<dbReference type="Pfam" id="PF00512">
    <property type="entry name" value="HisKA"/>
    <property type="match status" value="1"/>
</dbReference>
<dbReference type="EC" id="2.7.13.3" evidence="2"/>
<feature type="domain" description="Histidine kinase" evidence="8">
    <location>
        <begin position="169"/>
        <end position="359"/>
    </location>
</feature>
<keyword evidence="6" id="KW-0902">Two-component regulatory system</keyword>
<dbReference type="Proteomes" id="UP000886047">
    <property type="component" value="Unassembled WGS sequence"/>
</dbReference>
<dbReference type="InterPro" id="IPR003594">
    <property type="entry name" value="HATPase_dom"/>
</dbReference>